<evidence type="ECO:0000313" key="2">
    <source>
        <dbReference type="Proteomes" id="UP000023152"/>
    </source>
</evidence>
<organism evidence="1 2">
    <name type="scientific">Reticulomyxa filosa</name>
    <dbReference type="NCBI Taxonomy" id="46433"/>
    <lineage>
        <taxon>Eukaryota</taxon>
        <taxon>Sar</taxon>
        <taxon>Rhizaria</taxon>
        <taxon>Retaria</taxon>
        <taxon>Foraminifera</taxon>
        <taxon>Monothalamids</taxon>
        <taxon>Reticulomyxidae</taxon>
        <taxon>Reticulomyxa</taxon>
    </lineage>
</organism>
<feature type="non-terminal residue" evidence="1">
    <location>
        <position position="154"/>
    </location>
</feature>
<reference evidence="1 2" key="1">
    <citation type="journal article" date="2013" name="Curr. Biol.">
        <title>The Genome of the Foraminiferan Reticulomyxa filosa.</title>
        <authorList>
            <person name="Glockner G."/>
            <person name="Hulsmann N."/>
            <person name="Schleicher M."/>
            <person name="Noegel A.A."/>
            <person name="Eichinger L."/>
            <person name="Gallinger C."/>
            <person name="Pawlowski J."/>
            <person name="Sierra R."/>
            <person name="Euteneuer U."/>
            <person name="Pillet L."/>
            <person name="Moustafa A."/>
            <person name="Platzer M."/>
            <person name="Groth M."/>
            <person name="Szafranski K."/>
            <person name="Schliwa M."/>
        </authorList>
    </citation>
    <scope>NUCLEOTIDE SEQUENCE [LARGE SCALE GENOMIC DNA]</scope>
</reference>
<name>X6LSE7_RETFI</name>
<proteinExistence type="predicted"/>
<feature type="non-terminal residue" evidence="1">
    <location>
        <position position="1"/>
    </location>
</feature>
<dbReference type="Proteomes" id="UP000023152">
    <property type="component" value="Unassembled WGS sequence"/>
</dbReference>
<evidence type="ECO:0000313" key="1">
    <source>
        <dbReference type="EMBL" id="ETO04037.1"/>
    </source>
</evidence>
<accession>X6LSE7</accession>
<dbReference type="AlphaFoldDB" id="X6LSE7"/>
<dbReference type="EMBL" id="ASPP01030696">
    <property type="protein sequence ID" value="ETO04037.1"/>
    <property type="molecule type" value="Genomic_DNA"/>
</dbReference>
<comment type="caution">
    <text evidence="1">The sequence shown here is derived from an EMBL/GenBank/DDBJ whole genome shotgun (WGS) entry which is preliminary data.</text>
</comment>
<protein>
    <submittedName>
        <fullName evidence="1">Uncharacterized protein</fullName>
    </submittedName>
</protein>
<keyword evidence="2" id="KW-1185">Reference proteome</keyword>
<gene>
    <name evidence="1" type="ORF">RFI_33365</name>
</gene>
<sequence>KKKKKKKKKKKCEIVLSSPIGFRELLIALLAHHEQAIGTVTLESEFQELFGMQLNSCSPVINRILKKINDPALNQEQKQPQLQQASLVMEKVGSSCRILRSSLRSGYNSLKGMITKFRLGPNFELHYEKNRAMFELFCPKCRQDNATAIKSPFK</sequence>